<dbReference type="Pfam" id="PF12010">
    <property type="entry name" value="DUF3502"/>
    <property type="match status" value="1"/>
</dbReference>
<dbReference type="Pfam" id="PF13416">
    <property type="entry name" value="SBP_bac_8"/>
    <property type="match status" value="1"/>
</dbReference>
<gene>
    <name evidence="4" type="primary">ABC-SBP</name>
    <name evidence="4" type="ORF">acsn021_44510</name>
</gene>
<dbReference type="PROSITE" id="PS51257">
    <property type="entry name" value="PROKAR_LIPOPROTEIN"/>
    <property type="match status" value="1"/>
</dbReference>
<feature type="chain" id="PRO_5043758718" evidence="2">
    <location>
        <begin position="27"/>
        <end position="509"/>
    </location>
</feature>
<proteinExistence type="predicted"/>
<dbReference type="Proteomes" id="UP000515561">
    <property type="component" value="Chromosome"/>
</dbReference>
<dbReference type="KEGG" id="acel:acsn021_44510"/>
<keyword evidence="2" id="KW-0732">Signal</keyword>
<reference evidence="4 5" key="1">
    <citation type="journal article" date="2016" name="Int. J. Syst. Evol. Microbiol.">
        <title>Descriptions of Anaerotaenia torta gen. nov., sp. nov. and Anaerocolumna cellulosilytica gen. nov., sp. nov. isolated from a methanogenic reactor of cattle waste.</title>
        <authorList>
            <person name="Uek A."/>
            <person name="Ohtaki Y."/>
            <person name="Kaku N."/>
            <person name="Ueki K."/>
        </authorList>
    </citation>
    <scope>NUCLEOTIDE SEQUENCE [LARGE SCALE GENOMIC DNA]</scope>
    <source>
        <strain evidence="4 5">SN021</strain>
    </source>
</reference>
<feature type="region of interest" description="Disordered" evidence="1">
    <location>
        <begin position="27"/>
        <end position="54"/>
    </location>
</feature>
<dbReference type="SUPFAM" id="SSF53850">
    <property type="entry name" value="Periplasmic binding protein-like II"/>
    <property type="match status" value="1"/>
</dbReference>
<protein>
    <submittedName>
        <fullName evidence="4">ABC transporter substrate-binding protein</fullName>
    </submittedName>
</protein>
<feature type="domain" description="DUF3502" evidence="3">
    <location>
        <begin position="441"/>
        <end position="505"/>
    </location>
</feature>
<dbReference type="InterPro" id="IPR006059">
    <property type="entry name" value="SBP"/>
</dbReference>
<accession>A0A6S6RCC5</accession>
<dbReference type="InterPro" id="IPR050490">
    <property type="entry name" value="Bact_solute-bd_prot1"/>
</dbReference>
<evidence type="ECO:0000313" key="4">
    <source>
        <dbReference type="EMBL" id="BCJ96882.1"/>
    </source>
</evidence>
<dbReference type="RefSeq" id="WP_184092778.1">
    <property type="nucleotide sequence ID" value="NZ_AP023367.1"/>
</dbReference>
<dbReference type="InterPro" id="IPR022627">
    <property type="entry name" value="DUF3502"/>
</dbReference>
<dbReference type="AlphaFoldDB" id="A0A6S6RCC5"/>
<evidence type="ECO:0000313" key="5">
    <source>
        <dbReference type="Proteomes" id="UP000515561"/>
    </source>
</evidence>
<evidence type="ECO:0000256" key="1">
    <source>
        <dbReference type="SAM" id="MobiDB-lite"/>
    </source>
</evidence>
<dbReference type="EMBL" id="AP023367">
    <property type="protein sequence ID" value="BCJ96882.1"/>
    <property type="molecule type" value="Genomic_DNA"/>
</dbReference>
<feature type="compositionally biased region" description="Polar residues" evidence="1">
    <location>
        <begin position="27"/>
        <end position="50"/>
    </location>
</feature>
<organism evidence="4 5">
    <name type="scientific">Anaerocolumna cellulosilytica</name>
    <dbReference type="NCBI Taxonomy" id="433286"/>
    <lineage>
        <taxon>Bacteria</taxon>
        <taxon>Bacillati</taxon>
        <taxon>Bacillota</taxon>
        <taxon>Clostridia</taxon>
        <taxon>Lachnospirales</taxon>
        <taxon>Lachnospiraceae</taxon>
        <taxon>Anaerocolumna</taxon>
    </lineage>
</organism>
<evidence type="ECO:0000256" key="2">
    <source>
        <dbReference type="SAM" id="SignalP"/>
    </source>
</evidence>
<name>A0A6S6RCC5_9FIRM</name>
<dbReference type="Gene3D" id="3.40.190.10">
    <property type="entry name" value="Periplasmic binding protein-like II"/>
    <property type="match status" value="2"/>
</dbReference>
<sequence length="509" mass="57669">MKKFKKFNVFLSLFLAVVLASGCANKGNTPENNSVNETQNTGSNSGTSDNPLRPDTLDTIKVVLFGEQSPRMAELMENEFQQIFIDEINTKVELQYVPWTENGAGGKIDLMIASGQDFDAALIDPKWAASSIGKGYLQDLTEVVGKYLPDWKEVMDEVAFNPYTYDGKIYAIPIGSKPTGGVFETVCVRQDIMDELGITELKSLEDLNNYVTKAKALYPDMYATYDLASSEYIVRGAGERNLTPLTTGLWIDQDTKEVVSIADSEEFKTAVTLYNGWYKNNLLPRDMLTNTITHPFQAGMTFFFRGTSGSTVIENEPALKQVVPTAYTKEYYLNPEKPYFKKSYENTAFQVPVTSTKADRVALFINTLQKNTELADAFIYGIEGEDYKIVNDKIVPNQTDELFYQWMIFNVNISHFDERFPDDFIDTYRNWDNEAITDVTYGLTLNYDNVKAQKAQIDTVWTELAHPMLAGIQDYDKGSKELQDALQKAGWEDYVADIQRQLDEFFSKQ</sequence>
<feature type="signal peptide" evidence="2">
    <location>
        <begin position="1"/>
        <end position="26"/>
    </location>
</feature>
<evidence type="ECO:0000259" key="3">
    <source>
        <dbReference type="Pfam" id="PF12010"/>
    </source>
</evidence>
<keyword evidence="5" id="KW-1185">Reference proteome</keyword>
<dbReference type="PANTHER" id="PTHR43649">
    <property type="entry name" value="ARABINOSE-BINDING PROTEIN-RELATED"/>
    <property type="match status" value="1"/>
</dbReference>